<dbReference type="InterPro" id="IPR039895">
    <property type="entry name" value="COBL-like"/>
</dbReference>
<sequence length="104" mass="11942">VHLPRNQLYVMRVSPKTLLEDILQEVCQEKNLDCTKYEMRHPVKLDEKLPLDRRLGDFGLQELTVVSRNSRINSSVSTADIMALQQEEGRSKGCLDSAFKHSRS</sequence>
<dbReference type="OrthoDB" id="8882621at2759"/>
<dbReference type="PANTHER" id="PTHR21557:SF2">
    <property type="entry name" value="CORDON-BLEU PROTEIN-LIKE 1"/>
    <property type="match status" value="1"/>
</dbReference>
<reference evidence="2" key="1">
    <citation type="submission" date="2021-06" db="EMBL/GenBank/DDBJ databases">
        <authorList>
            <person name="Hodson N. C."/>
            <person name="Mongue J. A."/>
            <person name="Jaron S. K."/>
        </authorList>
    </citation>
    <scope>NUCLEOTIDE SEQUENCE</scope>
</reference>
<comment type="caution">
    <text evidence="2">The sequence shown here is derived from an EMBL/GenBank/DDBJ whole genome shotgun (WGS) entry which is preliminary data.</text>
</comment>
<dbReference type="Pfam" id="PF02196">
    <property type="entry name" value="RBD"/>
    <property type="match status" value="1"/>
</dbReference>
<feature type="domain" description="RBD" evidence="1">
    <location>
        <begin position="1"/>
        <end position="68"/>
    </location>
</feature>
<evidence type="ECO:0000313" key="3">
    <source>
        <dbReference type="Proteomes" id="UP000708208"/>
    </source>
</evidence>
<dbReference type="GO" id="GO:0003785">
    <property type="term" value="F:actin monomer binding"/>
    <property type="evidence" value="ECO:0007669"/>
    <property type="project" value="InterPro"/>
</dbReference>
<gene>
    <name evidence="2" type="ORF">AFUS01_LOCUS19891</name>
</gene>
<evidence type="ECO:0000259" key="1">
    <source>
        <dbReference type="PROSITE" id="PS50898"/>
    </source>
</evidence>
<dbReference type="Proteomes" id="UP000708208">
    <property type="component" value="Unassembled WGS sequence"/>
</dbReference>
<organism evidence="2 3">
    <name type="scientific">Allacma fusca</name>
    <dbReference type="NCBI Taxonomy" id="39272"/>
    <lineage>
        <taxon>Eukaryota</taxon>
        <taxon>Metazoa</taxon>
        <taxon>Ecdysozoa</taxon>
        <taxon>Arthropoda</taxon>
        <taxon>Hexapoda</taxon>
        <taxon>Collembola</taxon>
        <taxon>Symphypleona</taxon>
        <taxon>Sminthuridae</taxon>
        <taxon>Allacma</taxon>
    </lineage>
</organism>
<dbReference type="PROSITE" id="PS50898">
    <property type="entry name" value="RBD"/>
    <property type="match status" value="1"/>
</dbReference>
<feature type="non-terminal residue" evidence="2">
    <location>
        <position position="104"/>
    </location>
</feature>
<dbReference type="PANTHER" id="PTHR21557">
    <property type="entry name" value="CORDON-BLEU"/>
    <property type="match status" value="1"/>
</dbReference>
<feature type="non-terminal residue" evidence="2">
    <location>
        <position position="1"/>
    </location>
</feature>
<protein>
    <recommendedName>
        <fullName evidence="1">RBD domain-containing protein</fullName>
    </recommendedName>
</protein>
<evidence type="ECO:0000313" key="2">
    <source>
        <dbReference type="EMBL" id="CAG7731288.1"/>
    </source>
</evidence>
<name>A0A8J2K170_9HEXA</name>
<keyword evidence="3" id="KW-1185">Reference proteome</keyword>
<dbReference type="GO" id="GO:0007165">
    <property type="term" value="P:signal transduction"/>
    <property type="evidence" value="ECO:0007669"/>
    <property type="project" value="InterPro"/>
</dbReference>
<accession>A0A8J2K170</accession>
<dbReference type="AlphaFoldDB" id="A0A8J2K170"/>
<dbReference type="EMBL" id="CAJVCH010209531">
    <property type="protein sequence ID" value="CAG7731288.1"/>
    <property type="molecule type" value="Genomic_DNA"/>
</dbReference>
<proteinExistence type="predicted"/>
<dbReference type="InterPro" id="IPR003116">
    <property type="entry name" value="RBD_dom"/>
</dbReference>